<dbReference type="OrthoDB" id="2383443at2759"/>
<gene>
    <name evidence="1" type="ORF">INT43_004280</name>
</gene>
<accession>A0A8H7PIM3</accession>
<proteinExistence type="predicted"/>
<protein>
    <submittedName>
        <fullName evidence="1">Uncharacterized protein</fullName>
    </submittedName>
</protein>
<reference evidence="1" key="1">
    <citation type="submission" date="2020-12" db="EMBL/GenBank/DDBJ databases">
        <title>Metabolic potential, ecology and presence of endohyphal bacteria is reflected in genomic diversity of Mucoromycotina.</title>
        <authorList>
            <person name="Muszewska A."/>
            <person name="Okrasinska A."/>
            <person name="Steczkiewicz K."/>
            <person name="Drgas O."/>
            <person name="Orlowska M."/>
            <person name="Perlinska-Lenart U."/>
            <person name="Aleksandrzak-Piekarczyk T."/>
            <person name="Szatraj K."/>
            <person name="Zielenkiewicz U."/>
            <person name="Pilsyk S."/>
            <person name="Malc E."/>
            <person name="Mieczkowski P."/>
            <person name="Kruszewska J.S."/>
            <person name="Biernat P."/>
            <person name="Pawlowska J."/>
        </authorList>
    </citation>
    <scope>NUCLEOTIDE SEQUENCE</scope>
    <source>
        <strain evidence="1">WA0000067209</strain>
    </source>
</reference>
<evidence type="ECO:0000313" key="1">
    <source>
        <dbReference type="EMBL" id="KAG2174259.1"/>
    </source>
</evidence>
<dbReference type="AlphaFoldDB" id="A0A8H7PIM3"/>
<keyword evidence="2" id="KW-1185">Reference proteome</keyword>
<dbReference type="EMBL" id="JAEPQZ010000013">
    <property type="protein sequence ID" value="KAG2174259.1"/>
    <property type="molecule type" value="Genomic_DNA"/>
</dbReference>
<comment type="caution">
    <text evidence="1">The sequence shown here is derived from an EMBL/GenBank/DDBJ whole genome shotgun (WGS) entry which is preliminary data.</text>
</comment>
<organism evidence="1 2">
    <name type="scientific">Mortierella isabellina</name>
    <name type="common">Filamentous fungus</name>
    <name type="synonym">Umbelopsis isabellina</name>
    <dbReference type="NCBI Taxonomy" id="91625"/>
    <lineage>
        <taxon>Eukaryota</taxon>
        <taxon>Fungi</taxon>
        <taxon>Fungi incertae sedis</taxon>
        <taxon>Mucoromycota</taxon>
        <taxon>Mucoromycotina</taxon>
        <taxon>Umbelopsidomycetes</taxon>
        <taxon>Umbelopsidales</taxon>
        <taxon>Umbelopsidaceae</taxon>
        <taxon>Umbelopsis</taxon>
    </lineage>
</organism>
<sequence length="340" mass="38828">MCDFESWIHVLPAEIRMVVVNHLNYTDSQFKDYSNSLLEEVSLALAYPNLLGWPQLLSQKLANLPNFNKVELMRLLQLCNAASLVFKHHFILLTPKVANLQLDSLENRSIGEAVSESAYSVSNMYNEILQLCPNISSIHLISSRTYVFNSAHQQQLYEIFDHIAKNLDEIHLSLKVANTEVFDVLRNCLKYSKIQKLIFKGRMSSDCFVLLKEQKHIKSFLSDEIDAHVFLQLVHYWPYLEDLDISGIQLYSSARHICQALCICSNRLKTLKLTGVGSANFNACYSWLSDDDDQESFVQTTGDLYKMALSCLTSLNNLSINMLAIRSDKIMTSQNKQIVN</sequence>
<name>A0A8H7PIM3_MORIS</name>
<dbReference type="Proteomes" id="UP000654370">
    <property type="component" value="Unassembled WGS sequence"/>
</dbReference>
<evidence type="ECO:0000313" key="2">
    <source>
        <dbReference type="Proteomes" id="UP000654370"/>
    </source>
</evidence>